<organism evidence="1 2">
    <name type="scientific">Ramlibacter albus</name>
    <dbReference type="NCBI Taxonomy" id="2079448"/>
    <lineage>
        <taxon>Bacteria</taxon>
        <taxon>Pseudomonadati</taxon>
        <taxon>Pseudomonadota</taxon>
        <taxon>Betaproteobacteria</taxon>
        <taxon>Burkholderiales</taxon>
        <taxon>Comamonadaceae</taxon>
        <taxon>Ramlibacter</taxon>
    </lineage>
</organism>
<evidence type="ECO:0008006" key="3">
    <source>
        <dbReference type="Google" id="ProtNLM"/>
    </source>
</evidence>
<dbReference type="AlphaFoldDB" id="A0A923M9D9"/>
<gene>
    <name evidence="1" type="ORF">H8R02_17330</name>
</gene>
<dbReference type="Proteomes" id="UP000596827">
    <property type="component" value="Unassembled WGS sequence"/>
</dbReference>
<evidence type="ECO:0000313" key="2">
    <source>
        <dbReference type="Proteomes" id="UP000596827"/>
    </source>
</evidence>
<dbReference type="EMBL" id="JACORU010000006">
    <property type="protein sequence ID" value="MBC5766233.1"/>
    <property type="molecule type" value="Genomic_DNA"/>
</dbReference>
<comment type="caution">
    <text evidence="1">The sequence shown here is derived from an EMBL/GenBank/DDBJ whole genome shotgun (WGS) entry which is preliminary data.</text>
</comment>
<proteinExistence type="predicted"/>
<dbReference type="RefSeq" id="WP_187082702.1">
    <property type="nucleotide sequence ID" value="NZ_JACORU010000006.1"/>
</dbReference>
<accession>A0A923M9D9</accession>
<evidence type="ECO:0000313" key="1">
    <source>
        <dbReference type="EMBL" id="MBC5766233.1"/>
    </source>
</evidence>
<sequence length="108" mass="11683">MEQRLRFGLLIAGPLMAAAIACMDGVRAPAERVAAAPGALEHCRRAAELLYDVTWAVACAARKSDDTIDCTLPDDDAARVNAVLQAEESRCLATEAYASRVRDAYMKR</sequence>
<keyword evidence="2" id="KW-1185">Reference proteome</keyword>
<reference evidence="1" key="1">
    <citation type="submission" date="2020-08" db="EMBL/GenBank/DDBJ databases">
        <title>Ramlibacter sp. GTP1 16S ribosomal RNA gene genome sequencing and assembly.</title>
        <authorList>
            <person name="Kang M."/>
        </authorList>
    </citation>
    <scope>NUCLEOTIDE SEQUENCE</scope>
    <source>
        <strain evidence="1">GTP1</strain>
    </source>
</reference>
<name>A0A923M9D9_9BURK</name>
<protein>
    <recommendedName>
        <fullName evidence="3">UrcA family protein</fullName>
    </recommendedName>
</protein>
<dbReference type="PROSITE" id="PS51257">
    <property type="entry name" value="PROKAR_LIPOPROTEIN"/>
    <property type="match status" value="1"/>
</dbReference>